<gene>
    <name evidence="3" type="ORF">E8A74_06545</name>
</gene>
<accession>A0A4U1JJ27</accession>
<keyword evidence="4" id="KW-1185">Reference proteome</keyword>
<dbReference type="RefSeq" id="WP_136928065.1">
    <property type="nucleotide sequence ID" value="NZ_SSMQ01000005.1"/>
</dbReference>
<evidence type="ECO:0000313" key="4">
    <source>
        <dbReference type="Proteomes" id="UP000309215"/>
    </source>
</evidence>
<evidence type="ECO:0000256" key="2">
    <source>
        <dbReference type="SAM" id="SignalP"/>
    </source>
</evidence>
<feature type="signal peptide" evidence="2">
    <location>
        <begin position="1"/>
        <end position="22"/>
    </location>
</feature>
<dbReference type="Proteomes" id="UP000309215">
    <property type="component" value="Unassembled WGS sequence"/>
</dbReference>
<dbReference type="SUPFAM" id="SSF89372">
    <property type="entry name" value="Fucose-specific lectin"/>
    <property type="match status" value="1"/>
</dbReference>
<sequence>MFQIVSARRRAIAAGAILSALAACGSEVDIEATGAGGGGSASSADTSVSSSSTGGSGGSGGLPAPTCAPGEAAMVAAAGWQSGKVIVHHEGKWITPSYPMQGADRMTTYVDVYGHLGVYWIETSTDSALSHFMVTGDGTKFDLYDVQGWFPLVPSPVVTVGVSLLMGNAGEGSSLAHFDPDAYDWYPYPKLSPFELTSAVRTYTEGSVLGVGLGTLNELCDAQVFWSDGGGWTEPHCRADVKVFMGNEIPVAPPQAVVLPNDDVVVVYHETYATIAATWLHDGVWSPPESIKLEIQSLEPAITATPAGDVIVALPSTSGALSALRYVPGVGWGKLVTIDTTASSTLSIGAAPGICGDDALIAYAGDGIDPEIRVARIRGETAEVTTVGSFTEEVPRQISITTRPSASP</sequence>
<evidence type="ECO:0000256" key="1">
    <source>
        <dbReference type="SAM" id="MobiDB-lite"/>
    </source>
</evidence>
<reference evidence="3 4" key="1">
    <citation type="submission" date="2019-04" db="EMBL/GenBank/DDBJ databases">
        <authorList>
            <person name="Li Y."/>
            <person name="Wang J."/>
        </authorList>
    </citation>
    <scope>NUCLEOTIDE SEQUENCE [LARGE SCALE GENOMIC DNA]</scope>
    <source>
        <strain evidence="3 4">DSM 14668</strain>
    </source>
</reference>
<dbReference type="AlphaFoldDB" id="A0A4U1JJ27"/>
<feature type="compositionally biased region" description="Low complexity" evidence="1">
    <location>
        <begin position="41"/>
        <end position="53"/>
    </location>
</feature>
<organism evidence="3 4">
    <name type="scientific">Polyangium fumosum</name>
    <dbReference type="NCBI Taxonomy" id="889272"/>
    <lineage>
        <taxon>Bacteria</taxon>
        <taxon>Pseudomonadati</taxon>
        <taxon>Myxococcota</taxon>
        <taxon>Polyangia</taxon>
        <taxon>Polyangiales</taxon>
        <taxon>Polyangiaceae</taxon>
        <taxon>Polyangium</taxon>
    </lineage>
</organism>
<keyword evidence="2" id="KW-0732">Signal</keyword>
<feature type="region of interest" description="Disordered" evidence="1">
    <location>
        <begin position="34"/>
        <end position="64"/>
    </location>
</feature>
<evidence type="ECO:0008006" key="5">
    <source>
        <dbReference type="Google" id="ProtNLM"/>
    </source>
</evidence>
<feature type="chain" id="PRO_5020633662" description="Exo-alpha-sialidase" evidence="2">
    <location>
        <begin position="23"/>
        <end position="408"/>
    </location>
</feature>
<protein>
    <recommendedName>
        <fullName evidence="5">Exo-alpha-sialidase</fullName>
    </recommendedName>
</protein>
<proteinExistence type="predicted"/>
<evidence type="ECO:0000313" key="3">
    <source>
        <dbReference type="EMBL" id="TKD11791.1"/>
    </source>
</evidence>
<dbReference type="OrthoDB" id="9831480at2"/>
<comment type="caution">
    <text evidence="3">The sequence shown here is derived from an EMBL/GenBank/DDBJ whole genome shotgun (WGS) entry which is preliminary data.</text>
</comment>
<name>A0A4U1JJ27_9BACT</name>
<dbReference type="EMBL" id="SSMQ01000005">
    <property type="protein sequence ID" value="TKD11791.1"/>
    <property type="molecule type" value="Genomic_DNA"/>
</dbReference>